<protein>
    <recommendedName>
        <fullName evidence="3">Glycosyltransferase</fullName>
    </recommendedName>
</protein>
<accession>A0ABN1ML01</accession>
<dbReference type="RefSeq" id="WP_343784432.1">
    <property type="nucleotide sequence ID" value="NZ_BAAAFH010000003.1"/>
</dbReference>
<dbReference type="Pfam" id="PF13692">
    <property type="entry name" value="Glyco_trans_1_4"/>
    <property type="match status" value="1"/>
</dbReference>
<dbReference type="SUPFAM" id="SSF53756">
    <property type="entry name" value="UDP-Glycosyltransferase/glycogen phosphorylase"/>
    <property type="match status" value="1"/>
</dbReference>
<name>A0ABN1ML01_9FLAO</name>
<organism evidence="1 2">
    <name type="scientific">Wandonia haliotis</name>
    <dbReference type="NCBI Taxonomy" id="574963"/>
    <lineage>
        <taxon>Bacteria</taxon>
        <taxon>Pseudomonadati</taxon>
        <taxon>Bacteroidota</taxon>
        <taxon>Flavobacteriia</taxon>
        <taxon>Flavobacteriales</taxon>
        <taxon>Crocinitomicaceae</taxon>
        <taxon>Wandonia</taxon>
    </lineage>
</organism>
<evidence type="ECO:0000313" key="1">
    <source>
        <dbReference type="EMBL" id="GAA0873914.1"/>
    </source>
</evidence>
<reference evidence="1 2" key="1">
    <citation type="journal article" date="2019" name="Int. J. Syst. Evol. Microbiol.">
        <title>The Global Catalogue of Microorganisms (GCM) 10K type strain sequencing project: providing services to taxonomists for standard genome sequencing and annotation.</title>
        <authorList>
            <consortium name="The Broad Institute Genomics Platform"/>
            <consortium name="The Broad Institute Genome Sequencing Center for Infectious Disease"/>
            <person name="Wu L."/>
            <person name="Ma J."/>
        </authorList>
    </citation>
    <scope>NUCLEOTIDE SEQUENCE [LARGE SCALE GENOMIC DNA]</scope>
    <source>
        <strain evidence="1 2">JCM 16083</strain>
    </source>
</reference>
<dbReference type="Gene3D" id="3.40.50.2000">
    <property type="entry name" value="Glycogen Phosphorylase B"/>
    <property type="match status" value="1"/>
</dbReference>
<sequence>MKSADTSGIHIVSFDVPYPYNYGGVIDVYHRCKALREIGMRVILHCYEYGRGEQDALLEVADEVFYYQRDTNPFLLLSAVPFIVRSRADQALLKNLKKDTFPILFEGIHTCYFISHKSLQNRWLGVRAHNVEHHYYEELAKIEPKLKKRLFFRSEAIKLKQFERIFSFADEILTVTPKDNAYFQEHYGKGVYVPVFNPLHWGAGERGTKSYALFHGNLSVMENENAVRYIINDLWESDNGLELVIAGKDPSESFTKWLASRNFKIKVLPNPDNEALNRLIREAKINLLPTFQNTGIKHKLLNALANGGYCLANTTMVEGTGLEELCQIANTPSEWKEKIRELATRPNNPAAFEERTNKLKAIFDLELNARLIRSLTEAK</sequence>
<gene>
    <name evidence="1" type="ORF">GCM10009118_03220</name>
</gene>
<keyword evidence="2" id="KW-1185">Reference proteome</keyword>
<comment type="caution">
    <text evidence="1">The sequence shown here is derived from an EMBL/GenBank/DDBJ whole genome shotgun (WGS) entry which is preliminary data.</text>
</comment>
<dbReference type="EMBL" id="BAAAFH010000003">
    <property type="protein sequence ID" value="GAA0873914.1"/>
    <property type="molecule type" value="Genomic_DNA"/>
</dbReference>
<proteinExistence type="predicted"/>
<evidence type="ECO:0008006" key="3">
    <source>
        <dbReference type="Google" id="ProtNLM"/>
    </source>
</evidence>
<evidence type="ECO:0000313" key="2">
    <source>
        <dbReference type="Proteomes" id="UP001501126"/>
    </source>
</evidence>
<dbReference type="Proteomes" id="UP001501126">
    <property type="component" value="Unassembled WGS sequence"/>
</dbReference>